<proteinExistence type="predicted"/>
<evidence type="ECO:0000256" key="4">
    <source>
        <dbReference type="ARBA" id="ARBA00022490"/>
    </source>
</evidence>
<evidence type="ECO:0000313" key="10">
    <source>
        <dbReference type="EMBL" id="CAI9285010.1"/>
    </source>
</evidence>
<dbReference type="Proteomes" id="UP001177003">
    <property type="component" value="Chromosome 5"/>
</dbReference>
<feature type="compositionally biased region" description="Basic and acidic residues" evidence="8">
    <location>
        <begin position="19"/>
        <end position="39"/>
    </location>
</feature>
<dbReference type="Pfam" id="PF25780">
    <property type="entry name" value="TPR_IPO5"/>
    <property type="match status" value="1"/>
</dbReference>
<dbReference type="GO" id="GO:0005737">
    <property type="term" value="C:cytoplasm"/>
    <property type="evidence" value="ECO:0007669"/>
    <property type="project" value="UniProtKB-SubCell"/>
</dbReference>
<dbReference type="Pfam" id="PF18808">
    <property type="entry name" value="Importin_rep_4"/>
    <property type="match status" value="1"/>
</dbReference>
<dbReference type="SUPFAM" id="SSF48371">
    <property type="entry name" value="ARM repeat"/>
    <property type="match status" value="1"/>
</dbReference>
<accession>A0AA36E8D4</accession>
<dbReference type="GO" id="GO:0005634">
    <property type="term" value="C:nucleus"/>
    <property type="evidence" value="ECO:0007669"/>
    <property type="project" value="UniProtKB-SubCell"/>
</dbReference>
<keyword evidence="3" id="KW-0813">Transport</keyword>
<dbReference type="InterPro" id="IPR016024">
    <property type="entry name" value="ARM-type_fold"/>
</dbReference>
<comment type="subcellular location">
    <subcellularLocation>
        <location evidence="2">Cytoplasm</location>
    </subcellularLocation>
    <subcellularLocation>
        <location evidence="1">Nucleus</location>
    </subcellularLocation>
</comment>
<dbReference type="InterPro" id="IPR041653">
    <property type="entry name" value="Importin_rep_4"/>
</dbReference>
<dbReference type="InterPro" id="IPR011989">
    <property type="entry name" value="ARM-like"/>
</dbReference>
<feature type="compositionally biased region" description="Basic and acidic residues" evidence="8">
    <location>
        <begin position="1"/>
        <end position="11"/>
    </location>
</feature>
<name>A0AA36E8D4_LACSI</name>
<evidence type="ECO:0000256" key="3">
    <source>
        <dbReference type="ARBA" id="ARBA00022448"/>
    </source>
</evidence>
<sequence>MVEPLKIDKSDGNGCNEINRPERDGYESARDRWKKRGGEPEVSGQGNTQRDLKFNPNSTLMLRLIVQWKDDGDGAWRTKEEKSLYFVVEKLTLGDEQRLAVANEETEGNEGMNHRSNLSPMTQLSLRFILLACVQQQEAKTIMKKLSNTISELASSILPDNDVRIAALSLVISFIRCLSNSGDRNRFQDLLPAMMMTLIKDLNGGQEATAQEALELLITLAGTEPRFLRRQLVEVVGSMLQIAEANTLEEGTRHLAIEFMITLSDAKETAPSVMRKLSRFISRLISILLHVLLDAEDEPSWHTAENEDEDAGESSNYSVRQECLDRLVISLGGNTIVLD</sequence>
<keyword evidence="6" id="KW-0653">Protein transport</keyword>
<feature type="domain" description="IPO4/5-like TPR repeats" evidence="9">
    <location>
        <begin position="136"/>
        <end position="236"/>
    </location>
</feature>
<keyword evidence="4" id="KW-0963">Cytoplasm</keyword>
<evidence type="ECO:0000256" key="8">
    <source>
        <dbReference type="SAM" id="MobiDB-lite"/>
    </source>
</evidence>
<reference evidence="10" key="1">
    <citation type="submission" date="2023-04" db="EMBL/GenBank/DDBJ databases">
        <authorList>
            <person name="Vijverberg K."/>
            <person name="Xiong W."/>
            <person name="Schranz E."/>
        </authorList>
    </citation>
    <scope>NUCLEOTIDE SEQUENCE</scope>
</reference>
<keyword evidence="7" id="KW-0539">Nucleus</keyword>
<evidence type="ECO:0000256" key="7">
    <source>
        <dbReference type="ARBA" id="ARBA00023242"/>
    </source>
</evidence>
<feature type="compositionally biased region" description="Polar residues" evidence="8">
    <location>
        <begin position="44"/>
        <end position="53"/>
    </location>
</feature>
<keyword evidence="11" id="KW-1185">Reference proteome</keyword>
<dbReference type="EMBL" id="OX465081">
    <property type="protein sequence ID" value="CAI9285010.1"/>
    <property type="molecule type" value="Genomic_DNA"/>
</dbReference>
<dbReference type="PANTHER" id="PTHR10527">
    <property type="entry name" value="IMPORTIN BETA"/>
    <property type="match status" value="1"/>
</dbReference>
<protein>
    <recommendedName>
        <fullName evidence="9">IPO4/5-like TPR repeats domain-containing protein</fullName>
    </recommendedName>
</protein>
<dbReference type="Gene3D" id="1.25.10.10">
    <property type="entry name" value="Leucine-rich Repeat Variant"/>
    <property type="match status" value="1"/>
</dbReference>
<dbReference type="AlphaFoldDB" id="A0AA36E8D4"/>
<evidence type="ECO:0000313" key="11">
    <source>
        <dbReference type="Proteomes" id="UP001177003"/>
    </source>
</evidence>
<gene>
    <name evidence="10" type="ORF">LSALG_LOCUS24499</name>
</gene>
<evidence type="ECO:0000256" key="6">
    <source>
        <dbReference type="ARBA" id="ARBA00022927"/>
    </source>
</evidence>
<evidence type="ECO:0000256" key="5">
    <source>
        <dbReference type="ARBA" id="ARBA00022737"/>
    </source>
</evidence>
<evidence type="ECO:0000256" key="1">
    <source>
        <dbReference type="ARBA" id="ARBA00004123"/>
    </source>
</evidence>
<evidence type="ECO:0000256" key="2">
    <source>
        <dbReference type="ARBA" id="ARBA00004496"/>
    </source>
</evidence>
<organism evidence="10 11">
    <name type="scientific">Lactuca saligna</name>
    <name type="common">Willowleaf lettuce</name>
    <dbReference type="NCBI Taxonomy" id="75948"/>
    <lineage>
        <taxon>Eukaryota</taxon>
        <taxon>Viridiplantae</taxon>
        <taxon>Streptophyta</taxon>
        <taxon>Embryophyta</taxon>
        <taxon>Tracheophyta</taxon>
        <taxon>Spermatophyta</taxon>
        <taxon>Magnoliopsida</taxon>
        <taxon>eudicotyledons</taxon>
        <taxon>Gunneridae</taxon>
        <taxon>Pentapetalae</taxon>
        <taxon>asterids</taxon>
        <taxon>campanulids</taxon>
        <taxon>Asterales</taxon>
        <taxon>Asteraceae</taxon>
        <taxon>Cichorioideae</taxon>
        <taxon>Cichorieae</taxon>
        <taxon>Lactucinae</taxon>
        <taxon>Lactuca</taxon>
    </lineage>
</organism>
<dbReference type="GO" id="GO:0006606">
    <property type="term" value="P:protein import into nucleus"/>
    <property type="evidence" value="ECO:0007669"/>
    <property type="project" value="InterPro"/>
</dbReference>
<keyword evidence="5" id="KW-0677">Repeat</keyword>
<dbReference type="InterPro" id="IPR057672">
    <property type="entry name" value="TPR_IPO4/5"/>
</dbReference>
<feature type="region of interest" description="Disordered" evidence="8">
    <location>
        <begin position="1"/>
        <end position="53"/>
    </location>
</feature>
<dbReference type="InterPro" id="IPR040122">
    <property type="entry name" value="Importin_beta"/>
</dbReference>
<evidence type="ECO:0000259" key="9">
    <source>
        <dbReference type="Pfam" id="PF25780"/>
    </source>
</evidence>